<dbReference type="RefSeq" id="WP_039095819.1">
    <property type="nucleotide sequence ID" value="NZ_JTDN01000001.1"/>
</dbReference>
<evidence type="ECO:0000313" key="5">
    <source>
        <dbReference type="Proteomes" id="UP000030988"/>
    </source>
</evidence>
<name>A0A0B2C390_9SPHN</name>
<dbReference type="InterPro" id="IPR014729">
    <property type="entry name" value="Rossmann-like_a/b/a_fold"/>
</dbReference>
<dbReference type="OrthoDB" id="9802794at2"/>
<dbReference type="InterPro" id="IPR004821">
    <property type="entry name" value="Cyt_trans-like"/>
</dbReference>
<evidence type="ECO:0000259" key="3">
    <source>
        <dbReference type="Pfam" id="PF01467"/>
    </source>
</evidence>
<dbReference type="EMBL" id="JTDN01000001">
    <property type="protein sequence ID" value="KHL26491.1"/>
    <property type="molecule type" value="Genomic_DNA"/>
</dbReference>
<dbReference type="Gene3D" id="3.40.50.620">
    <property type="entry name" value="HUPs"/>
    <property type="match status" value="1"/>
</dbReference>
<evidence type="ECO:0000256" key="2">
    <source>
        <dbReference type="ARBA" id="ARBA00022695"/>
    </source>
</evidence>
<dbReference type="PANTHER" id="PTHR43793:SF2">
    <property type="entry name" value="BIFUNCTIONAL PROTEIN HLDE"/>
    <property type="match status" value="1"/>
</dbReference>
<sequence length="159" mass="16933">MTIAARIIARRNLPAAVAALPRPLVFTNGVFDLLHPGHVEYLESARALGGSLLVALNSDASARGLGKGADRPINPATDRATLLAALASVSLVTVFDEPTPVALLRQVRPDLYVKGGDYDMATLEETRLVRSWGGDAQAIPFRDGHSTTALLERIRALQA</sequence>
<feature type="domain" description="Cytidyltransferase-like" evidence="3">
    <location>
        <begin position="26"/>
        <end position="133"/>
    </location>
</feature>
<dbReference type="PANTHER" id="PTHR43793">
    <property type="entry name" value="FAD SYNTHASE"/>
    <property type="match status" value="1"/>
</dbReference>
<dbReference type="Proteomes" id="UP000030988">
    <property type="component" value="Unassembled WGS sequence"/>
</dbReference>
<keyword evidence="1" id="KW-0808">Transferase</keyword>
<protein>
    <submittedName>
        <fullName evidence="4">ADP-heptose synthase</fullName>
    </submittedName>
</protein>
<accession>A0A0B2C390</accession>
<gene>
    <name evidence="4" type="ORF">PK98_08760</name>
</gene>
<dbReference type="GO" id="GO:0016779">
    <property type="term" value="F:nucleotidyltransferase activity"/>
    <property type="evidence" value="ECO:0007669"/>
    <property type="project" value="UniProtKB-KW"/>
</dbReference>
<comment type="caution">
    <text evidence="4">The sequence shown here is derived from an EMBL/GenBank/DDBJ whole genome shotgun (WGS) entry which is preliminary data.</text>
</comment>
<keyword evidence="2" id="KW-0548">Nucleotidyltransferase</keyword>
<dbReference type="Pfam" id="PF01467">
    <property type="entry name" value="CTP_transf_like"/>
    <property type="match status" value="1"/>
</dbReference>
<keyword evidence="5" id="KW-1185">Reference proteome</keyword>
<evidence type="ECO:0000256" key="1">
    <source>
        <dbReference type="ARBA" id="ARBA00022679"/>
    </source>
</evidence>
<dbReference type="SUPFAM" id="SSF52374">
    <property type="entry name" value="Nucleotidylyl transferase"/>
    <property type="match status" value="1"/>
</dbReference>
<dbReference type="STRING" id="1572751.PK98_08760"/>
<dbReference type="AlphaFoldDB" id="A0A0B2C390"/>
<reference evidence="4 5" key="1">
    <citation type="submission" date="2014-11" db="EMBL/GenBank/DDBJ databases">
        <title>Draft genome sequence of Kirrobacter mercurialis.</title>
        <authorList>
            <person name="Coil D.A."/>
            <person name="Eisen J.A."/>
        </authorList>
    </citation>
    <scope>NUCLEOTIDE SEQUENCE [LARGE SCALE GENOMIC DNA]</scope>
    <source>
        <strain evidence="4 5">Coronado</strain>
    </source>
</reference>
<evidence type="ECO:0000313" key="4">
    <source>
        <dbReference type="EMBL" id="KHL26491.1"/>
    </source>
</evidence>
<dbReference type="InterPro" id="IPR050385">
    <property type="entry name" value="Archaeal_FAD_synthase"/>
</dbReference>
<organism evidence="4 5">
    <name type="scientific">Croceibacterium mercuriale</name>
    <dbReference type="NCBI Taxonomy" id="1572751"/>
    <lineage>
        <taxon>Bacteria</taxon>
        <taxon>Pseudomonadati</taxon>
        <taxon>Pseudomonadota</taxon>
        <taxon>Alphaproteobacteria</taxon>
        <taxon>Sphingomonadales</taxon>
        <taxon>Erythrobacteraceae</taxon>
        <taxon>Croceibacterium</taxon>
    </lineage>
</organism>
<proteinExistence type="predicted"/>
<dbReference type="NCBIfam" id="TIGR00125">
    <property type="entry name" value="cyt_tran_rel"/>
    <property type="match status" value="1"/>
</dbReference>